<protein>
    <submittedName>
        <fullName evidence="2">Uncharacterized protein</fullName>
    </submittedName>
</protein>
<proteinExistence type="predicted"/>
<name>A0ABV2H1H4_9HYPH</name>
<dbReference type="EMBL" id="JBEPLJ010000002">
    <property type="protein sequence ID" value="MET3584391.1"/>
    <property type="molecule type" value="Genomic_DNA"/>
</dbReference>
<feature type="signal peptide" evidence="1">
    <location>
        <begin position="1"/>
        <end position="25"/>
    </location>
</feature>
<comment type="caution">
    <text evidence="2">The sequence shown here is derived from an EMBL/GenBank/DDBJ whole genome shotgun (WGS) entry which is preliminary data.</text>
</comment>
<reference evidence="2 3" key="1">
    <citation type="submission" date="2024-06" db="EMBL/GenBank/DDBJ databases">
        <title>Genomic Encyclopedia of Type Strains, Phase IV (KMG-IV): sequencing the most valuable type-strain genomes for metagenomic binning, comparative biology and taxonomic classification.</title>
        <authorList>
            <person name="Goeker M."/>
        </authorList>
    </citation>
    <scope>NUCLEOTIDE SEQUENCE [LARGE SCALE GENOMIC DNA]</scope>
    <source>
        <strain evidence="2 3">DSM 105042</strain>
    </source>
</reference>
<evidence type="ECO:0000256" key="1">
    <source>
        <dbReference type="SAM" id="SignalP"/>
    </source>
</evidence>
<keyword evidence="3" id="KW-1185">Reference proteome</keyword>
<keyword evidence="1" id="KW-0732">Signal</keyword>
<organism evidence="2 3">
    <name type="scientific">Pseudorhizobium tarimense</name>
    <dbReference type="NCBI Taxonomy" id="1079109"/>
    <lineage>
        <taxon>Bacteria</taxon>
        <taxon>Pseudomonadati</taxon>
        <taxon>Pseudomonadota</taxon>
        <taxon>Alphaproteobacteria</taxon>
        <taxon>Hyphomicrobiales</taxon>
        <taxon>Rhizobiaceae</taxon>
        <taxon>Rhizobium/Agrobacterium group</taxon>
        <taxon>Pseudorhizobium</taxon>
    </lineage>
</organism>
<accession>A0ABV2H1H4</accession>
<dbReference type="Proteomes" id="UP001549031">
    <property type="component" value="Unassembled WGS sequence"/>
</dbReference>
<evidence type="ECO:0000313" key="2">
    <source>
        <dbReference type="EMBL" id="MET3584391.1"/>
    </source>
</evidence>
<gene>
    <name evidence="2" type="ORF">ABID21_000486</name>
</gene>
<sequence length="111" mass="12375">MIKKHILTAVSCLLFGLAIGSPIQADQSELSAILFGRNYNDGVMAVEISLGHWEDERHPSYFSYPARIRAAQAVVARDPLLLDALVRRGIEPHNVLWVETAANGGRIIYYR</sequence>
<evidence type="ECO:0000313" key="3">
    <source>
        <dbReference type="Proteomes" id="UP001549031"/>
    </source>
</evidence>
<dbReference type="RefSeq" id="WP_247242701.1">
    <property type="nucleotide sequence ID" value="NZ_JALJRA010000002.1"/>
</dbReference>
<feature type="chain" id="PRO_5046593067" evidence="1">
    <location>
        <begin position="26"/>
        <end position="111"/>
    </location>
</feature>